<proteinExistence type="predicted"/>
<name>A0A1Y2B5T3_9TREE</name>
<dbReference type="Proteomes" id="UP000193986">
    <property type="component" value="Unassembled WGS sequence"/>
</dbReference>
<evidence type="ECO:0000256" key="1">
    <source>
        <dbReference type="SAM" id="MobiDB-lite"/>
    </source>
</evidence>
<dbReference type="AlphaFoldDB" id="A0A1Y2B5T3"/>
<gene>
    <name evidence="2" type="ORF">BCR39DRAFT_529944</name>
</gene>
<reference evidence="2 3" key="1">
    <citation type="submission" date="2016-07" db="EMBL/GenBank/DDBJ databases">
        <title>Pervasive Adenine N6-methylation of Active Genes in Fungi.</title>
        <authorList>
            <consortium name="DOE Joint Genome Institute"/>
            <person name="Mondo S.J."/>
            <person name="Dannebaum R.O."/>
            <person name="Kuo R.C."/>
            <person name="Labutti K."/>
            <person name="Haridas S."/>
            <person name="Kuo A."/>
            <person name="Salamov A."/>
            <person name="Ahrendt S.R."/>
            <person name="Lipzen A."/>
            <person name="Sullivan W."/>
            <person name="Andreopoulos W.B."/>
            <person name="Clum A."/>
            <person name="Lindquist E."/>
            <person name="Daum C."/>
            <person name="Ramamoorthy G.K."/>
            <person name="Gryganskyi A."/>
            <person name="Culley D."/>
            <person name="Magnuson J.K."/>
            <person name="James T.Y."/>
            <person name="O'Malley M.A."/>
            <person name="Stajich J.E."/>
            <person name="Spatafora J.W."/>
            <person name="Visel A."/>
            <person name="Grigoriev I.V."/>
        </authorList>
    </citation>
    <scope>NUCLEOTIDE SEQUENCE [LARGE SCALE GENOMIC DNA]</scope>
    <source>
        <strain evidence="2 3">68-887.2</strain>
    </source>
</reference>
<comment type="caution">
    <text evidence="2">The sequence shown here is derived from an EMBL/GenBank/DDBJ whole genome shotgun (WGS) entry which is preliminary data.</text>
</comment>
<protein>
    <submittedName>
        <fullName evidence="2">Uncharacterized protein</fullName>
    </submittedName>
</protein>
<accession>A0A1Y2B5T3</accession>
<feature type="compositionally biased region" description="Basic and acidic residues" evidence="1">
    <location>
        <begin position="197"/>
        <end position="209"/>
    </location>
</feature>
<evidence type="ECO:0000313" key="2">
    <source>
        <dbReference type="EMBL" id="ORY30201.1"/>
    </source>
</evidence>
<organism evidence="2 3">
    <name type="scientific">Naematelia encephala</name>
    <dbReference type="NCBI Taxonomy" id="71784"/>
    <lineage>
        <taxon>Eukaryota</taxon>
        <taxon>Fungi</taxon>
        <taxon>Dikarya</taxon>
        <taxon>Basidiomycota</taxon>
        <taxon>Agaricomycotina</taxon>
        <taxon>Tremellomycetes</taxon>
        <taxon>Tremellales</taxon>
        <taxon>Naemateliaceae</taxon>
        <taxon>Naematelia</taxon>
    </lineage>
</organism>
<dbReference type="EMBL" id="MCFC01000021">
    <property type="protein sequence ID" value="ORY30201.1"/>
    <property type="molecule type" value="Genomic_DNA"/>
</dbReference>
<evidence type="ECO:0000313" key="3">
    <source>
        <dbReference type="Proteomes" id="UP000193986"/>
    </source>
</evidence>
<sequence length="222" mass="25220">MTEVLISNVYTSGSPTWPQARVGDCGVLSMRLLERLLCHHPITAFLFISFSSVLLPERPVQRTVRHCCLLPNHLAIFRRPDQLHVGLLDILSVDLHSEVTSTAPPGKSFLCISFSLILLTEDCMVIWRSAGLYIFITSIRPYPHSQSEPYSESRRVKTVLTIDANSFTKCHQAPHGPDLPTHTGKYLHLFMNVHEPEERPKPKSLKTPERPLCSYGRRQVRQ</sequence>
<keyword evidence="3" id="KW-1185">Reference proteome</keyword>
<feature type="region of interest" description="Disordered" evidence="1">
    <location>
        <begin position="197"/>
        <end position="222"/>
    </location>
</feature>
<dbReference type="InParanoid" id="A0A1Y2B5T3"/>